<dbReference type="EMBL" id="FWFJ01000001">
    <property type="protein sequence ID" value="SLN10709.1"/>
    <property type="molecule type" value="Genomic_DNA"/>
</dbReference>
<dbReference type="GO" id="GO:0016491">
    <property type="term" value="F:oxidoreductase activity"/>
    <property type="evidence" value="ECO:0007669"/>
    <property type="project" value="UniProtKB-KW"/>
</dbReference>
<reference evidence="4" key="1">
    <citation type="submission" date="2017-03" db="EMBL/GenBank/DDBJ databases">
        <authorList>
            <person name="Rodrigo-Torres L."/>
            <person name="Arahal R.D."/>
            <person name="Lucena T."/>
        </authorList>
    </citation>
    <scope>NUCLEOTIDE SEQUENCE [LARGE SCALE GENOMIC DNA]</scope>
    <source>
        <strain evidence="4">CECT 8370</strain>
    </source>
</reference>
<dbReference type="Pfam" id="PF07995">
    <property type="entry name" value="GSDH"/>
    <property type="match status" value="1"/>
</dbReference>
<feature type="domain" description="Glucose/Sorbosone dehydrogenase" evidence="2">
    <location>
        <begin position="37"/>
        <end position="99"/>
    </location>
</feature>
<keyword evidence="3" id="KW-0560">Oxidoreductase</keyword>
<organism evidence="3 4">
    <name type="scientific">Roseovarius gaetbuli</name>
    <dbReference type="NCBI Taxonomy" id="1356575"/>
    <lineage>
        <taxon>Bacteria</taxon>
        <taxon>Pseudomonadati</taxon>
        <taxon>Pseudomonadota</taxon>
        <taxon>Alphaproteobacteria</taxon>
        <taxon>Rhodobacterales</taxon>
        <taxon>Roseobacteraceae</taxon>
        <taxon>Roseovarius</taxon>
    </lineage>
</organism>
<dbReference type="AlphaFoldDB" id="A0A1X6Y6V5"/>
<evidence type="ECO:0000256" key="1">
    <source>
        <dbReference type="SAM" id="SignalP"/>
    </source>
</evidence>
<dbReference type="SUPFAM" id="SSF50952">
    <property type="entry name" value="Soluble quinoprotein glucose dehydrogenase"/>
    <property type="match status" value="1"/>
</dbReference>
<name>A0A1X6Y6V5_9RHOB</name>
<evidence type="ECO:0000259" key="2">
    <source>
        <dbReference type="Pfam" id="PF07995"/>
    </source>
</evidence>
<dbReference type="Proteomes" id="UP000194012">
    <property type="component" value="Unassembled WGS sequence"/>
</dbReference>
<dbReference type="Gene3D" id="2.120.10.30">
    <property type="entry name" value="TolB, C-terminal domain"/>
    <property type="match status" value="1"/>
</dbReference>
<feature type="signal peptide" evidence="1">
    <location>
        <begin position="1"/>
        <end position="20"/>
    </location>
</feature>
<evidence type="ECO:0000313" key="3">
    <source>
        <dbReference type="EMBL" id="SLN10709.1"/>
    </source>
</evidence>
<keyword evidence="1" id="KW-0732">Signal</keyword>
<dbReference type="EC" id="1.1.5.-" evidence="3"/>
<evidence type="ECO:0000313" key="4">
    <source>
        <dbReference type="Proteomes" id="UP000194012"/>
    </source>
</evidence>
<dbReference type="InterPro" id="IPR012938">
    <property type="entry name" value="Glc/Sorbosone_DH"/>
</dbReference>
<protein>
    <submittedName>
        <fullName evidence="3">Soluble aldose sugar dehydrogenase YliI</fullName>
        <ecNumber evidence="3">1.1.5.-</ecNumber>
    </submittedName>
</protein>
<dbReference type="InterPro" id="IPR011041">
    <property type="entry name" value="Quinoprot_gluc/sorb_DH_b-prop"/>
</dbReference>
<dbReference type="InterPro" id="IPR011042">
    <property type="entry name" value="6-blade_b-propeller_TolB-like"/>
</dbReference>
<accession>A0A1X6Y6V5</accession>
<keyword evidence="4" id="KW-1185">Reference proteome</keyword>
<gene>
    <name evidence="3" type="primary">yliI_1</name>
    <name evidence="3" type="ORF">ROG8370_00186</name>
</gene>
<sequence length="100" mass="10720">MIRFTAFILALGLAFGPAQAMDSSAGPLTVTRMADRLDEPWSLGFLPEGGVLITERGGRLLRVDETGRQAIKGVPKVATRGQGGLLDVLVPRDFAQSRQL</sequence>
<feature type="chain" id="PRO_5012869171" evidence="1">
    <location>
        <begin position="21"/>
        <end position="100"/>
    </location>
</feature>
<proteinExistence type="predicted"/>